<dbReference type="EMBL" id="DVIT01000032">
    <property type="protein sequence ID" value="HIS47730.1"/>
    <property type="molecule type" value="Genomic_DNA"/>
</dbReference>
<gene>
    <name evidence="1" type="ORF">IAB46_09320</name>
</gene>
<accession>A0A9D1JRV1</accession>
<proteinExistence type="predicted"/>
<dbReference type="AlphaFoldDB" id="A0A9D1JRV1"/>
<comment type="caution">
    <text evidence="1">The sequence shown here is derived from an EMBL/GenBank/DDBJ whole genome shotgun (WGS) entry which is preliminary data.</text>
</comment>
<dbReference type="Proteomes" id="UP000823927">
    <property type="component" value="Unassembled WGS sequence"/>
</dbReference>
<protein>
    <submittedName>
        <fullName evidence="1">Uncharacterized protein</fullName>
    </submittedName>
</protein>
<sequence length="130" mass="14943">MKKRRICIIVVVIAAILLLCPLPRRVNMAYSDVPVLDNNGDIEEYMPTLTLKGYYLNFLVFPDYFSGKAITDDGMEYTSSFLLHFGQISRMDDYFSIGLSRDCPEGNHILYMHFYSDWSEVNISISDLHG</sequence>
<reference evidence="1" key="2">
    <citation type="journal article" date="2021" name="PeerJ">
        <title>Extensive microbial diversity within the chicken gut microbiome revealed by metagenomics and culture.</title>
        <authorList>
            <person name="Gilroy R."/>
            <person name="Ravi A."/>
            <person name="Getino M."/>
            <person name="Pursley I."/>
            <person name="Horton D.L."/>
            <person name="Alikhan N.F."/>
            <person name="Baker D."/>
            <person name="Gharbi K."/>
            <person name="Hall N."/>
            <person name="Watson M."/>
            <person name="Adriaenssens E.M."/>
            <person name="Foster-Nyarko E."/>
            <person name="Jarju S."/>
            <person name="Secka A."/>
            <person name="Antonio M."/>
            <person name="Oren A."/>
            <person name="Chaudhuri R.R."/>
            <person name="La Ragione R."/>
            <person name="Hildebrand F."/>
            <person name="Pallen M.J."/>
        </authorList>
    </citation>
    <scope>NUCLEOTIDE SEQUENCE</scope>
    <source>
        <strain evidence="1">CHK178-757</strain>
    </source>
</reference>
<reference evidence="1" key="1">
    <citation type="submission" date="2020-10" db="EMBL/GenBank/DDBJ databases">
        <authorList>
            <person name="Gilroy R."/>
        </authorList>
    </citation>
    <scope>NUCLEOTIDE SEQUENCE</scope>
    <source>
        <strain evidence="1">CHK178-757</strain>
    </source>
</reference>
<evidence type="ECO:0000313" key="1">
    <source>
        <dbReference type="EMBL" id="HIS47730.1"/>
    </source>
</evidence>
<evidence type="ECO:0000313" key="2">
    <source>
        <dbReference type="Proteomes" id="UP000823927"/>
    </source>
</evidence>
<organism evidence="1 2">
    <name type="scientific">Candidatus Scybalocola faecigallinarum</name>
    <dbReference type="NCBI Taxonomy" id="2840941"/>
    <lineage>
        <taxon>Bacteria</taxon>
        <taxon>Bacillati</taxon>
        <taxon>Bacillota</taxon>
        <taxon>Clostridia</taxon>
        <taxon>Lachnospirales</taxon>
        <taxon>Lachnospiraceae</taxon>
        <taxon>Lachnospiraceae incertae sedis</taxon>
        <taxon>Candidatus Scybalocola (ex Gilroy et al. 2021)</taxon>
    </lineage>
</organism>
<name>A0A9D1JRV1_9FIRM</name>